<feature type="domain" description="DUF883" evidence="2">
    <location>
        <begin position="71"/>
        <end position="100"/>
    </location>
</feature>
<dbReference type="PANTHER" id="PTHR35893:SF3">
    <property type="entry name" value="INNER MEMBRANE PROTEIN"/>
    <property type="match status" value="1"/>
</dbReference>
<feature type="transmembrane region" description="Helical" evidence="1">
    <location>
        <begin position="80"/>
        <end position="98"/>
    </location>
</feature>
<name>A0ABW2I7J8_9BURK</name>
<protein>
    <submittedName>
        <fullName evidence="3">YqjD family protein</fullName>
    </submittedName>
</protein>
<dbReference type="EMBL" id="JBHTBU010000001">
    <property type="protein sequence ID" value="MFC7287005.1"/>
    <property type="molecule type" value="Genomic_DNA"/>
</dbReference>
<dbReference type="PANTHER" id="PTHR35893">
    <property type="entry name" value="INNER MEMBRANE PROTEIN-RELATED"/>
    <property type="match status" value="1"/>
</dbReference>
<organism evidence="3 4">
    <name type="scientific">Herminiimonas glaciei</name>
    <dbReference type="NCBI Taxonomy" id="523788"/>
    <lineage>
        <taxon>Bacteria</taxon>
        <taxon>Pseudomonadati</taxon>
        <taxon>Pseudomonadota</taxon>
        <taxon>Betaproteobacteria</taxon>
        <taxon>Burkholderiales</taxon>
        <taxon>Oxalobacteraceae</taxon>
        <taxon>Herminiimonas</taxon>
    </lineage>
</organism>
<keyword evidence="1" id="KW-0812">Transmembrane</keyword>
<keyword evidence="4" id="KW-1185">Reference proteome</keyword>
<comment type="caution">
    <text evidence="3">The sequence shown here is derived from an EMBL/GenBank/DDBJ whole genome shotgun (WGS) entry which is preliminary data.</text>
</comment>
<keyword evidence="1" id="KW-0472">Membrane</keyword>
<sequence length="100" mass="10943">MIESKVDDISKDLKALSKDTKELAREAKSQAVEKTGELSKKYVEFLDSAIAAAKEIPTVAVKKTKEVATTTDDYVTHNPWRAVTISAGLGLVLGFLFSRK</sequence>
<dbReference type="InterPro" id="IPR010279">
    <property type="entry name" value="YqjD/ElaB"/>
</dbReference>
<gene>
    <name evidence="3" type="ORF">ACFQPC_03050</name>
</gene>
<evidence type="ECO:0000256" key="1">
    <source>
        <dbReference type="SAM" id="Phobius"/>
    </source>
</evidence>
<evidence type="ECO:0000313" key="4">
    <source>
        <dbReference type="Proteomes" id="UP001596542"/>
    </source>
</evidence>
<evidence type="ECO:0000313" key="3">
    <source>
        <dbReference type="EMBL" id="MFC7287005.1"/>
    </source>
</evidence>
<evidence type="ECO:0000259" key="2">
    <source>
        <dbReference type="Pfam" id="PF19029"/>
    </source>
</evidence>
<dbReference type="RefSeq" id="WP_382270151.1">
    <property type="nucleotide sequence ID" value="NZ_JBHTBU010000001.1"/>
</dbReference>
<dbReference type="InterPro" id="IPR043605">
    <property type="entry name" value="DUF883_C"/>
</dbReference>
<dbReference type="Pfam" id="PF19029">
    <property type="entry name" value="DUF883_C"/>
    <property type="match status" value="1"/>
</dbReference>
<reference evidence="4" key="1">
    <citation type="journal article" date="2019" name="Int. J. Syst. Evol. Microbiol.">
        <title>The Global Catalogue of Microorganisms (GCM) 10K type strain sequencing project: providing services to taxonomists for standard genome sequencing and annotation.</title>
        <authorList>
            <consortium name="The Broad Institute Genomics Platform"/>
            <consortium name="The Broad Institute Genome Sequencing Center for Infectious Disease"/>
            <person name="Wu L."/>
            <person name="Ma J."/>
        </authorList>
    </citation>
    <scope>NUCLEOTIDE SEQUENCE [LARGE SCALE GENOMIC DNA]</scope>
    <source>
        <strain evidence="4">KACC 12508</strain>
    </source>
</reference>
<dbReference type="Proteomes" id="UP001596542">
    <property type="component" value="Unassembled WGS sequence"/>
</dbReference>
<accession>A0ABW2I7J8</accession>
<keyword evidence="1" id="KW-1133">Transmembrane helix</keyword>
<proteinExistence type="predicted"/>